<organism evidence="1 2">
    <name type="scientific">Alysiella crassa</name>
    <dbReference type="NCBI Taxonomy" id="153491"/>
    <lineage>
        <taxon>Bacteria</taxon>
        <taxon>Pseudomonadati</taxon>
        <taxon>Pseudomonadota</taxon>
        <taxon>Betaproteobacteria</taxon>
        <taxon>Neisseriales</taxon>
        <taxon>Neisseriaceae</taxon>
        <taxon>Alysiella</taxon>
    </lineage>
</organism>
<reference evidence="1 2" key="1">
    <citation type="submission" date="2018-06" db="EMBL/GenBank/DDBJ databases">
        <authorList>
            <consortium name="Pathogen Informatics"/>
            <person name="Doyle S."/>
        </authorList>
    </citation>
    <scope>NUCLEOTIDE SEQUENCE [LARGE SCALE GENOMIC DNA]</scope>
    <source>
        <strain evidence="1 2">NCTC10283</strain>
    </source>
</reference>
<dbReference type="RefSeq" id="WP_034291473.1">
    <property type="nucleotide sequence ID" value="NZ_CP091519.2"/>
</dbReference>
<dbReference type="OrthoDB" id="8141487at2"/>
<evidence type="ECO:0000313" key="2">
    <source>
        <dbReference type="Proteomes" id="UP000254209"/>
    </source>
</evidence>
<dbReference type="GO" id="GO:0003690">
    <property type="term" value="F:double-stranded DNA binding"/>
    <property type="evidence" value="ECO:0007669"/>
    <property type="project" value="InterPro"/>
</dbReference>
<dbReference type="STRING" id="1120980.GCA_000745955_00575"/>
<protein>
    <submittedName>
        <fullName evidence="1">Mu-like prophage host-nuclease inhibitor protein Gam</fullName>
    </submittedName>
</protein>
<dbReference type="Gene3D" id="1.20.5.170">
    <property type="match status" value="1"/>
</dbReference>
<keyword evidence="2" id="KW-1185">Reference proteome</keyword>
<gene>
    <name evidence="1" type="ORF">NCTC10283_02225</name>
</gene>
<name>A0A376BV46_9NEIS</name>
<dbReference type="EMBL" id="UFSO01000003">
    <property type="protein sequence ID" value="SSY80665.1"/>
    <property type="molecule type" value="Genomic_DNA"/>
</dbReference>
<dbReference type="Proteomes" id="UP000254209">
    <property type="component" value="Unassembled WGS sequence"/>
</dbReference>
<sequence>MSKKIKTQSVSSAQSREEVVQKIGEIGVLEREILRLKASMNDQISEIKAACDKKVSELQTQINILSSSCQTWCEANRAQLTDNNRVKYADFSTGVVKWRFNSPSVSISQKHSAEVIDRLLSDSRYKRFVREKLEINRELILQYPEMFNNGQIDGIRISSGKESFVIEPIFEKVGAQA</sequence>
<dbReference type="Pfam" id="PF07352">
    <property type="entry name" value="Phage_Mu_Gam"/>
    <property type="match status" value="1"/>
</dbReference>
<accession>A0A376BV46</accession>
<proteinExistence type="predicted"/>
<evidence type="ECO:0000313" key="1">
    <source>
        <dbReference type="EMBL" id="SSY80665.1"/>
    </source>
</evidence>
<dbReference type="SUPFAM" id="SSF161266">
    <property type="entry name" value="Gam-like"/>
    <property type="match status" value="1"/>
</dbReference>
<dbReference type="GO" id="GO:0042262">
    <property type="term" value="P:DNA protection"/>
    <property type="evidence" value="ECO:0007669"/>
    <property type="project" value="InterPro"/>
</dbReference>
<dbReference type="InterPro" id="IPR009951">
    <property type="entry name" value="Host-nuc_inhib_Gam"/>
</dbReference>
<dbReference type="AlphaFoldDB" id="A0A376BV46"/>